<reference evidence="2 3" key="1">
    <citation type="submission" date="2015-08" db="EMBL/GenBank/DDBJ databases">
        <title>Emmonsia species relationships and genome sequence.</title>
        <authorList>
            <person name="Cuomo C.A."/>
            <person name="Schwartz I.S."/>
            <person name="Kenyon C."/>
            <person name="De Hoog G.S."/>
            <person name="Govender N.P."/>
            <person name="Botha A."/>
            <person name="Moreno L."/>
            <person name="De Vries M."/>
            <person name="Munoz J.F."/>
            <person name="Stielow J.B."/>
        </authorList>
    </citation>
    <scope>NUCLEOTIDE SEQUENCE [LARGE SCALE GENOMIC DNA]</scope>
    <source>
        <strain evidence="2 3">EI222</strain>
    </source>
</reference>
<name>A0A1J9R1A2_9EURO</name>
<dbReference type="OrthoDB" id="4525213at2759"/>
<evidence type="ECO:0000313" key="2">
    <source>
        <dbReference type="EMBL" id="OJD21820.1"/>
    </source>
</evidence>
<feature type="compositionally biased region" description="Basic and acidic residues" evidence="1">
    <location>
        <begin position="108"/>
        <end position="125"/>
    </location>
</feature>
<dbReference type="AlphaFoldDB" id="A0A1J9R1A2"/>
<feature type="compositionally biased region" description="Polar residues" evidence="1">
    <location>
        <begin position="302"/>
        <end position="316"/>
    </location>
</feature>
<comment type="caution">
    <text evidence="2">The sequence shown here is derived from an EMBL/GenBank/DDBJ whole genome shotgun (WGS) entry which is preliminary data.</text>
</comment>
<keyword evidence="3" id="KW-1185">Reference proteome</keyword>
<evidence type="ECO:0000256" key="1">
    <source>
        <dbReference type="SAM" id="MobiDB-lite"/>
    </source>
</evidence>
<feature type="region of interest" description="Disordered" evidence="1">
    <location>
        <begin position="290"/>
        <end position="316"/>
    </location>
</feature>
<sequence length="394" mass="44700">MANKAMQPQNYERATQLIAEATALLALKGQRQKLPDQSLESFLNSGRTNLPRDPRLVELDPPHREDQHLRRPHPHQERGQPCSNAPDSQKPNLGRQSQVRRRSSYGQGEHRSQQPVTIRREDPNRECIFTPHPGATITYVGWLTRTGAKKQTSSLVLEFTTKEHADRAIREGLVLMPAITTCYKCQKYGRIGTQCNANETCGYCAEPHNTRDCRKKEDPNSTPKCALCKEPHAAWSNNCPTRQAEITKVEQTRRIRPSYYIGPDAASKVAQPATRPTLPLFTGGTLRRTLDQRKRPAETLPTERTTAQPRRNPQSATFHNFTQEDSEVFVLNKESLHRTMEAREREMRIENEEYTPNRHSPIMTCSRTASLQPPVDPALIDPALTDLEMAATDE</sequence>
<dbReference type="EMBL" id="LGTZ01001268">
    <property type="protein sequence ID" value="OJD21820.1"/>
    <property type="molecule type" value="Genomic_DNA"/>
</dbReference>
<proteinExistence type="predicted"/>
<gene>
    <name evidence="2" type="ORF">ACJ73_06836</name>
</gene>
<feature type="region of interest" description="Disordered" evidence="1">
    <location>
        <begin position="42"/>
        <end position="127"/>
    </location>
</feature>
<evidence type="ECO:0000313" key="3">
    <source>
        <dbReference type="Proteomes" id="UP000242791"/>
    </source>
</evidence>
<dbReference type="Proteomes" id="UP000242791">
    <property type="component" value="Unassembled WGS sequence"/>
</dbReference>
<feature type="compositionally biased region" description="Polar residues" evidence="1">
    <location>
        <begin position="81"/>
        <end position="97"/>
    </location>
</feature>
<protein>
    <recommendedName>
        <fullName evidence="4">CCHC-type domain-containing protein</fullName>
    </recommendedName>
</protein>
<feature type="compositionally biased region" description="Basic and acidic residues" evidence="1">
    <location>
        <begin position="50"/>
        <end position="78"/>
    </location>
</feature>
<evidence type="ECO:0008006" key="4">
    <source>
        <dbReference type="Google" id="ProtNLM"/>
    </source>
</evidence>
<dbReference type="STRING" id="1658174.A0A1J9R1A2"/>
<dbReference type="VEuPathDB" id="FungiDB:ACJ73_06836"/>
<accession>A0A1J9R1A2</accession>
<organism evidence="2 3">
    <name type="scientific">Blastomyces percursus</name>
    <dbReference type="NCBI Taxonomy" id="1658174"/>
    <lineage>
        <taxon>Eukaryota</taxon>
        <taxon>Fungi</taxon>
        <taxon>Dikarya</taxon>
        <taxon>Ascomycota</taxon>
        <taxon>Pezizomycotina</taxon>
        <taxon>Eurotiomycetes</taxon>
        <taxon>Eurotiomycetidae</taxon>
        <taxon>Onygenales</taxon>
        <taxon>Ajellomycetaceae</taxon>
        <taxon>Blastomyces</taxon>
    </lineage>
</organism>